<protein>
    <submittedName>
        <fullName evidence="1">Uncharacterized protein</fullName>
    </submittedName>
</protein>
<evidence type="ECO:0000313" key="2">
    <source>
        <dbReference type="Proteomes" id="UP000308600"/>
    </source>
</evidence>
<keyword evidence="2" id="KW-1185">Reference proteome</keyword>
<dbReference type="Proteomes" id="UP000308600">
    <property type="component" value="Unassembled WGS sequence"/>
</dbReference>
<reference evidence="1 2" key="1">
    <citation type="journal article" date="2019" name="Nat. Ecol. Evol.">
        <title>Megaphylogeny resolves global patterns of mushroom evolution.</title>
        <authorList>
            <person name="Varga T."/>
            <person name="Krizsan K."/>
            <person name="Foldi C."/>
            <person name="Dima B."/>
            <person name="Sanchez-Garcia M."/>
            <person name="Sanchez-Ramirez S."/>
            <person name="Szollosi G.J."/>
            <person name="Szarkandi J.G."/>
            <person name="Papp V."/>
            <person name="Albert L."/>
            <person name="Andreopoulos W."/>
            <person name="Angelini C."/>
            <person name="Antonin V."/>
            <person name="Barry K.W."/>
            <person name="Bougher N.L."/>
            <person name="Buchanan P."/>
            <person name="Buyck B."/>
            <person name="Bense V."/>
            <person name="Catcheside P."/>
            <person name="Chovatia M."/>
            <person name="Cooper J."/>
            <person name="Damon W."/>
            <person name="Desjardin D."/>
            <person name="Finy P."/>
            <person name="Geml J."/>
            <person name="Haridas S."/>
            <person name="Hughes K."/>
            <person name="Justo A."/>
            <person name="Karasinski D."/>
            <person name="Kautmanova I."/>
            <person name="Kiss B."/>
            <person name="Kocsube S."/>
            <person name="Kotiranta H."/>
            <person name="LaButti K.M."/>
            <person name="Lechner B.E."/>
            <person name="Liimatainen K."/>
            <person name="Lipzen A."/>
            <person name="Lukacs Z."/>
            <person name="Mihaltcheva S."/>
            <person name="Morgado L.N."/>
            <person name="Niskanen T."/>
            <person name="Noordeloos M.E."/>
            <person name="Ohm R.A."/>
            <person name="Ortiz-Santana B."/>
            <person name="Ovrebo C."/>
            <person name="Racz N."/>
            <person name="Riley R."/>
            <person name="Savchenko A."/>
            <person name="Shiryaev A."/>
            <person name="Soop K."/>
            <person name="Spirin V."/>
            <person name="Szebenyi C."/>
            <person name="Tomsovsky M."/>
            <person name="Tulloss R.E."/>
            <person name="Uehling J."/>
            <person name="Grigoriev I.V."/>
            <person name="Vagvolgyi C."/>
            <person name="Papp T."/>
            <person name="Martin F.M."/>
            <person name="Miettinen O."/>
            <person name="Hibbett D.S."/>
            <person name="Nagy L.G."/>
        </authorList>
    </citation>
    <scope>NUCLEOTIDE SEQUENCE [LARGE SCALE GENOMIC DNA]</scope>
    <source>
        <strain evidence="1 2">NL-1719</strain>
    </source>
</reference>
<dbReference type="EMBL" id="ML208304">
    <property type="protein sequence ID" value="TFK70995.1"/>
    <property type="molecule type" value="Genomic_DNA"/>
</dbReference>
<proteinExistence type="predicted"/>
<name>A0ACD3AZ33_9AGAR</name>
<gene>
    <name evidence="1" type="ORF">BDN72DRAFT_794538</name>
</gene>
<accession>A0ACD3AZ33</accession>
<organism evidence="1 2">
    <name type="scientific">Pluteus cervinus</name>
    <dbReference type="NCBI Taxonomy" id="181527"/>
    <lineage>
        <taxon>Eukaryota</taxon>
        <taxon>Fungi</taxon>
        <taxon>Dikarya</taxon>
        <taxon>Basidiomycota</taxon>
        <taxon>Agaricomycotina</taxon>
        <taxon>Agaricomycetes</taxon>
        <taxon>Agaricomycetidae</taxon>
        <taxon>Agaricales</taxon>
        <taxon>Pluteineae</taxon>
        <taxon>Pluteaceae</taxon>
        <taxon>Pluteus</taxon>
    </lineage>
</organism>
<evidence type="ECO:0000313" key="1">
    <source>
        <dbReference type="EMBL" id="TFK70995.1"/>
    </source>
</evidence>
<sequence>MSRSQDQAESRVLLPGFGLPLNLDAAKNNKLFPTILDEPSPYMPLTTLREFTMMNLMNQLTDKPDWAVKVNNPEIASKWREEALSTPNVDITERMVEYCISELQHKAQLLQQYNAISVFHGDVVKSDTIVPDFLRLALIEAVRPLEDVPPKYQDWHPRSDDKVLDLVHPSLFPLLYGCSRVLLNERTTLDDCIEKCGEGEVVPVPPEPPYAKVGWHPVHKPFSLAFQWLPCEVDISNGDTKITSYINNLHPRYKELYGLIEQVISYAIPLWNVTLSPSRAGYNLRIWYTSCQYDPDPENGPATDGPQQLEGEDENTYWYRRDDWYEQTRKVVQPEPAGFMPEPQELPVDLRNEFAQTGLQVIVKLANIVLTPDKPNYEGGTWHVEGQLNEHICATALYYYDNDNVTASHLAFRQRVNDQDADDVDYEQHHNDWLPEVFGCTNWSSTVQDVGKIETKQGRLLTFPNLLQHQVQPFRLLDPTKPGHRKILALFLVDPNVKIISTANVPCQRIDWWKEAIQNGPERFKIPIELQDRILDEVKGFPLSMEEAKRLRLQLMDERSAFQTSQDEVFQRDHFSLCEH</sequence>